<name>A0AAD4N4J1_9BILA</name>
<keyword evidence="1" id="KW-1133">Transmembrane helix</keyword>
<accession>A0AAD4N4J1</accession>
<gene>
    <name evidence="2" type="ORF">DdX_08656</name>
</gene>
<keyword evidence="1" id="KW-0472">Membrane</keyword>
<feature type="transmembrane region" description="Helical" evidence="1">
    <location>
        <begin position="28"/>
        <end position="50"/>
    </location>
</feature>
<sequence length="87" mass="9315">MSATPPPLTLFMTTECIPKALPDNSIVAFIWVGGNLIVALGIVVGVIIWYQFLPQDNARKEGEIYKTAVSCDTLVTPESCSTAPSSD</sequence>
<dbReference type="AlphaFoldDB" id="A0AAD4N4J1"/>
<evidence type="ECO:0000313" key="2">
    <source>
        <dbReference type="EMBL" id="KAI1714555.1"/>
    </source>
</evidence>
<evidence type="ECO:0000256" key="1">
    <source>
        <dbReference type="SAM" id="Phobius"/>
    </source>
</evidence>
<evidence type="ECO:0000313" key="3">
    <source>
        <dbReference type="Proteomes" id="UP001201812"/>
    </source>
</evidence>
<dbReference type="Proteomes" id="UP001201812">
    <property type="component" value="Unassembled WGS sequence"/>
</dbReference>
<keyword evidence="1" id="KW-0812">Transmembrane</keyword>
<comment type="caution">
    <text evidence="2">The sequence shown here is derived from an EMBL/GenBank/DDBJ whole genome shotgun (WGS) entry which is preliminary data.</text>
</comment>
<organism evidence="2 3">
    <name type="scientific">Ditylenchus destructor</name>
    <dbReference type="NCBI Taxonomy" id="166010"/>
    <lineage>
        <taxon>Eukaryota</taxon>
        <taxon>Metazoa</taxon>
        <taxon>Ecdysozoa</taxon>
        <taxon>Nematoda</taxon>
        <taxon>Chromadorea</taxon>
        <taxon>Rhabditida</taxon>
        <taxon>Tylenchina</taxon>
        <taxon>Tylenchomorpha</taxon>
        <taxon>Sphaerularioidea</taxon>
        <taxon>Anguinidae</taxon>
        <taxon>Anguininae</taxon>
        <taxon>Ditylenchus</taxon>
    </lineage>
</organism>
<dbReference type="EMBL" id="JAKKPZ010000013">
    <property type="protein sequence ID" value="KAI1714555.1"/>
    <property type="molecule type" value="Genomic_DNA"/>
</dbReference>
<proteinExistence type="predicted"/>
<protein>
    <submittedName>
        <fullName evidence="2">Uncharacterized protein</fullName>
    </submittedName>
</protein>
<keyword evidence="3" id="KW-1185">Reference proteome</keyword>
<reference evidence="2" key="1">
    <citation type="submission" date="2022-01" db="EMBL/GenBank/DDBJ databases">
        <title>Genome Sequence Resource for Two Populations of Ditylenchus destructor, the Migratory Endoparasitic Phytonematode.</title>
        <authorList>
            <person name="Zhang H."/>
            <person name="Lin R."/>
            <person name="Xie B."/>
        </authorList>
    </citation>
    <scope>NUCLEOTIDE SEQUENCE</scope>
    <source>
        <strain evidence="2">BazhouSP</strain>
    </source>
</reference>